<sequence>MDRILIRGLRLYAYHGVNPEEKQEGQPFVLDITCKLPLEAPCRSDSVEDTVSYAKVVKTARAAFLLQKYDLLERAAQAVADAILTQFPRIAEVTVCLKKPFAPIQADFDYVAVELTRAREDTPCAP</sequence>
<reference evidence="8" key="1">
    <citation type="submission" date="2020-10" db="EMBL/GenBank/DDBJ databases">
        <authorList>
            <person name="Gilroy R."/>
        </authorList>
    </citation>
    <scope>NUCLEOTIDE SEQUENCE</scope>
    <source>
        <strain evidence="8">ChiGjej1B1-19959</strain>
    </source>
</reference>
<gene>
    <name evidence="8" type="primary">folB</name>
    <name evidence="8" type="ORF">IAC53_06200</name>
</gene>
<evidence type="ECO:0000256" key="3">
    <source>
        <dbReference type="ARBA" id="ARBA00005708"/>
    </source>
</evidence>
<dbReference type="InterPro" id="IPR006156">
    <property type="entry name" value="Dihydroneopterin_aldolase"/>
</dbReference>
<dbReference type="Gene3D" id="3.30.1130.10">
    <property type="match status" value="1"/>
</dbReference>
<dbReference type="NCBIfam" id="TIGR00525">
    <property type="entry name" value="folB"/>
    <property type="match status" value="1"/>
</dbReference>
<accession>A0A9D1LE44</accession>
<dbReference type="PANTHER" id="PTHR42844">
    <property type="entry name" value="DIHYDRONEOPTERIN ALDOLASE 1-RELATED"/>
    <property type="match status" value="1"/>
</dbReference>
<reference evidence="8" key="2">
    <citation type="journal article" date="2021" name="PeerJ">
        <title>Extensive microbial diversity within the chicken gut microbiome revealed by metagenomics and culture.</title>
        <authorList>
            <person name="Gilroy R."/>
            <person name="Ravi A."/>
            <person name="Getino M."/>
            <person name="Pursley I."/>
            <person name="Horton D.L."/>
            <person name="Alikhan N.F."/>
            <person name="Baker D."/>
            <person name="Gharbi K."/>
            <person name="Hall N."/>
            <person name="Watson M."/>
            <person name="Adriaenssens E.M."/>
            <person name="Foster-Nyarko E."/>
            <person name="Jarju S."/>
            <person name="Secka A."/>
            <person name="Antonio M."/>
            <person name="Oren A."/>
            <person name="Chaudhuri R.R."/>
            <person name="La Ragione R."/>
            <person name="Hildebrand F."/>
            <person name="Pallen M.J."/>
        </authorList>
    </citation>
    <scope>NUCLEOTIDE SEQUENCE</scope>
    <source>
        <strain evidence="8">ChiGjej1B1-19959</strain>
    </source>
</reference>
<dbReference type="CDD" id="cd00534">
    <property type="entry name" value="DHNA_DHNTPE"/>
    <property type="match status" value="1"/>
</dbReference>
<dbReference type="GO" id="GO:0004150">
    <property type="term" value="F:dihydroneopterin aldolase activity"/>
    <property type="evidence" value="ECO:0007669"/>
    <property type="project" value="UniProtKB-UniRule"/>
</dbReference>
<name>A0A9D1LE44_9FIRM</name>
<evidence type="ECO:0000313" key="8">
    <source>
        <dbReference type="EMBL" id="HIU36175.1"/>
    </source>
</evidence>
<comment type="function">
    <text evidence="6">Catalyzes the conversion of 7,8-dihydroneopterin to 6-hydroxymethyl-7,8-dihydropterin.</text>
</comment>
<evidence type="ECO:0000256" key="5">
    <source>
        <dbReference type="ARBA" id="ARBA00023239"/>
    </source>
</evidence>
<evidence type="ECO:0000256" key="6">
    <source>
        <dbReference type="RuleBase" id="RU362079"/>
    </source>
</evidence>
<dbReference type="NCBIfam" id="TIGR00526">
    <property type="entry name" value="folB_dom"/>
    <property type="match status" value="1"/>
</dbReference>
<dbReference type="Proteomes" id="UP000824071">
    <property type="component" value="Unassembled WGS sequence"/>
</dbReference>
<dbReference type="SUPFAM" id="SSF55620">
    <property type="entry name" value="Tetrahydrobiopterin biosynthesis enzymes-like"/>
    <property type="match status" value="1"/>
</dbReference>
<proteinExistence type="inferred from homology"/>
<evidence type="ECO:0000259" key="7">
    <source>
        <dbReference type="SMART" id="SM00905"/>
    </source>
</evidence>
<dbReference type="InterPro" id="IPR043133">
    <property type="entry name" value="GTP-CH-I_C/QueF"/>
</dbReference>
<dbReference type="GO" id="GO:0005737">
    <property type="term" value="C:cytoplasm"/>
    <property type="evidence" value="ECO:0007669"/>
    <property type="project" value="TreeGrafter"/>
</dbReference>
<dbReference type="AlphaFoldDB" id="A0A9D1LE44"/>
<dbReference type="EC" id="4.1.2.25" evidence="6"/>
<evidence type="ECO:0000313" key="9">
    <source>
        <dbReference type="Proteomes" id="UP000824071"/>
    </source>
</evidence>
<dbReference type="Pfam" id="PF02152">
    <property type="entry name" value="FolB"/>
    <property type="match status" value="1"/>
</dbReference>
<dbReference type="InterPro" id="IPR006157">
    <property type="entry name" value="FolB_dom"/>
</dbReference>
<feature type="domain" description="Dihydroneopterin aldolase/epimerase" evidence="7">
    <location>
        <begin position="4"/>
        <end position="117"/>
    </location>
</feature>
<comment type="pathway">
    <text evidence="2 6">Cofactor biosynthesis; tetrahydrofolate biosynthesis; 2-amino-4-hydroxy-6-hydroxymethyl-7,8-dihydropteridine diphosphate from 7,8-dihydroneopterin triphosphate: step 3/4.</text>
</comment>
<dbReference type="EMBL" id="DVMW01000036">
    <property type="protein sequence ID" value="HIU36175.1"/>
    <property type="molecule type" value="Genomic_DNA"/>
</dbReference>
<protein>
    <recommendedName>
        <fullName evidence="6">7,8-dihydroneopterin aldolase</fullName>
        <ecNumber evidence="6">4.1.2.25</ecNumber>
    </recommendedName>
</protein>
<comment type="catalytic activity">
    <reaction evidence="1 6">
        <text>7,8-dihydroneopterin = 6-hydroxymethyl-7,8-dihydropterin + glycolaldehyde</text>
        <dbReference type="Rhea" id="RHEA:10540"/>
        <dbReference type="ChEBI" id="CHEBI:17001"/>
        <dbReference type="ChEBI" id="CHEBI:17071"/>
        <dbReference type="ChEBI" id="CHEBI:44841"/>
        <dbReference type="EC" id="4.1.2.25"/>
    </reaction>
</comment>
<evidence type="ECO:0000256" key="1">
    <source>
        <dbReference type="ARBA" id="ARBA00001353"/>
    </source>
</evidence>
<keyword evidence="4 6" id="KW-0289">Folate biosynthesis</keyword>
<evidence type="ECO:0000256" key="4">
    <source>
        <dbReference type="ARBA" id="ARBA00022909"/>
    </source>
</evidence>
<dbReference type="GO" id="GO:0046656">
    <property type="term" value="P:folic acid biosynthetic process"/>
    <property type="evidence" value="ECO:0007669"/>
    <property type="project" value="UniProtKB-UniRule"/>
</dbReference>
<dbReference type="GO" id="GO:0046654">
    <property type="term" value="P:tetrahydrofolate biosynthetic process"/>
    <property type="evidence" value="ECO:0007669"/>
    <property type="project" value="UniProtKB-UniRule"/>
</dbReference>
<evidence type="ECO:0000256" key="2">
    <source>
        <dbReference type="ARBA" id="ARBA00005013"/>
    </source>
</evidence>
<dbReference type="SMART" id="SM00905">
    <property type="entry name" value="FolB"/>
    <property type="match status" value="1"/>
</dbReference>
<comment type="caution">
    <text evidence="8">The sequence shown here is derived from an EMBL/GenBank/DDBJ whole genome shotgun (WGS) entry which is preliminary data.</text>
</comment>
<organism evidence="8 9">
    <name type="scientific">Candidatus Fimenecus excrementigallinarum</name>
    <dbReference type="NCBI Taxonomy" id="2840816"/>
    <lineage>
        <taxon>Bacteria</taxon>
        <taxon>Bacillati</taxon>
        <taxon>Bacillota</taxon>
        <taxon>Clostridia</taxon>
        <taxon>Candidatus Fimenecus</taxon>
    </lineage>
</organism>
<keyword evidence="5 6" id="KW-0456">Lyase</keyword>
<comment type="similarity">
    <text evidence="3 6">Belongs to the DHNA family.</text>
</comment>
<dbReference type="FunFam" id="3.30.1130.10:FF:000003">
    <property type="entry name" value="7,8-dihydroneopterin aldolase"/>
    <property type="match status" value="1"/>
</dbReference>
<dbReference type="PANTHER" id="PTHR42844:SF1">
    <property type="entry name" value="DIHYDRONEOPTERIN ALDOLASE 1-RELATED"/>
    <property type="match status" value="1"/>
</dbReference>